<dbReference type="RefSeq" id="WP_394831674.1">
    <property type="nucleotide sequence ID" value="NZ_CP089929.1"/>
</dbReference>
<keyword evidence="3" id="KW-1185">Reference proteome</keyword>
<reference evidence="2" key="1">
    <citation type="submission" date="2021-12" db="EMBL/GenBank/DDBJ databases">
        <title>Discovery of the Pendulisporaceae a myxobacterial family with distinct sporulation behavior and unique specialized metabolism.</title>
        <authorList>
            <person name="Garcia R."/>
            <person name="Popoff A."/>
            <person name="Bader C.D."/>
            <person name="Loehr J."/>
            <person name="Walesch S."/>
            <person name="Walt C."/>
            <person name="Boldt J."/>
            <person name="Bunk B."/>
            <person name="Haeckl F.J.F.P.J."/>
            <person name="Gunesch A.P."/>
            <person name="Birkelbach J."/>
            <person name="Nuebel U."/>
            <person name="Pietschmann T."/>
            <person name="Bach T."/>
            <person name="Mueller R."/>
        </authorList>
    </citation>
    <scope>NUCLEOTIDE SEQUENCE</scope>
    <source>
        <strain evidence="2">MSr11367</strain>
    </source>
</reference>
<dbReference type="Proteomes" id="UP001374803">
    <property type="component" value="Chromosome"/>
</dbReference>
<organism evidence="2 3">
    <name type="scientific">Pendulispora rubella</name>
    <dbReference type="NCBI Taxonomy" id="2741070"/>
    <lineage>
        <taxon>Bacteria</taxon>
        <taxon>Pseudomonadati</taxon>
        <taxon>Myxococcota</taxon>
        <taxon>Myxococcia</taxon>
        <taxon>Myxococcales</taxon>
        <taxon>Sorangiineae</taxon>
        <taxon>Pendulisporaceae</taxon>
        <taxon>Pendulispora</taxon>
    </lineage>
</organism>
<feature type="compositionally biased region" description="Polar residues" evidence="1">
    <location>
        <begin position="8"/>
        <end position="17"/>
    </location>
</feature>
<gene>
    <name evidence="2" type="ORF">LVJ94_34695</name>
</gene>
<feature type="region of interest" description="Disordered" evidence="1">
    <location>
        <begin position="1"/>
        <end position="24"/>
    </location>
</feature>
<evidence type="ECO:0000313" key="2">
    <source>
        <dbReference type="EMBL" id="WXB02049.1"/>
    </source>
</evidence>
<protein>
    <submittedName>
        <fullName evidence="2">Uncharacterized protein</fullName>
    </submittedName>
</protein>
<proteinExistence type="predicted"/>
<dbReference type="EMBL" id="CP089983">
    <property type="protein sequence ID" value="WXB02049.1"/>
    <property type="molecule type" value="Genomic_DNA"/>
</dbReference>
<sequence>MTEELMNTHVQNAQSISKSEEPDPMEPTLFCSDFGTAEPGIRVEFTARTVDGNVTLRNVRWDTIASETGIPRADVCRLLPKLSGEAFDGKRWTIVEQDESGCLMVCHRVDAKVCTEVALQFAAMVTAAAQKKEPPNEPPSKSLTLDTPEYVMAVINF</sequence>
<accession>A0ABZ2KTQ8</accession>
<name>A0ABZ2KTQ8_9BACT</name>
<evidence type="ECO:0000256" key="1">
    <source>
        <dbReference type="SAM" id="MobiDB-lite"/>
    </source>
</evidence>
<evidence type="ECO:0000313" key="3">
    <source>
        <dbReference type="Proteomes" id="UP001374803"/>
    </source>
</evidence>